<proteinExistence type="predicted"/>
<accession>A0A916S9Q9</accession>
<dbReference type="EMBL" id="BMHH01000005">
    <property type="protein sequence ID" value="GGA88727.1"/>
    <property type="molecule type" value="Genomic_DNA"/>
</dbReference>
<comment type="caution">
    <text evidence="1">The sequence shown here is derived from an EMBL/GenBank/DDBJ whole genome shotgun (WGS) entry which is preliminary data.</text>
</comment>
<protein>
    <submittedName>
        <fullName evidence="1">Uncharacterized protein</fullName>
    </submittedName>
</protein>
<gene>
    <name evidence="1" type="ORF">GCM10011491_15670</name>
</gene>
<evidence type="ECO:0000313" key="1">
    <source>
        <dbReference type="EMBL" id="GGA88727.1"/>
    </source>
</evidence>
<sequence length="73" mass="7707">MSVLVMRQAPGSAALAGMAAAPSMKVAKAEVRIVFCMKSSRIMRRIDRLNCVGHAPAPGAFPVRETCESGSCQ</sequence>
<reference evidence="1" key="2">
    <citation type="submission" date="2020-09" db="EMBL/GenBank/DDBJ databases">
        <authorList>
            <person name="Sun Q."/>
            <person name="Zhou Y."/>
        </authorList>
    </citation>
    <scope>NUCLEOTIDE SEQUENCE</scope>
    <source>
        <strain evidence="1">CGMCC 1.15082</strain>
    </source>
</reference>
<organism evidence="1 2">
    <name type="scientific">Brucella endophytica</name>
    <dbReference type="NCBI Taxonomy" id="1963359"/>
    <lineage>
        <taxon>Bacteria</taxon>
        <taxon>Pseudomonadati</taxon>
        <taxon>Pseudomonadota</taxon>
        <taxon>Alphaproteobacteria</taxon>
        <taxon>Hyphomicrobiales</taxon>
        <taxon>Brucellaceae</taxon>
        <taxon>Brucella/Ochrobactrum group</taxon>
        <taxon>Brucella</taxon>
    </lineage>
</organism>
<reference evidence="1" key="1">
    <citation type="journal article" date="2014" name="Int. J. Syst. Evol. Microbiol.">
        <title>Complete genome sequence of Corynebacterium casei LMG S-19264T (=DSM 44701T), isolated from a smear-ripened cheese.</title>
        <authorList>
            <consortium name="US DOE Joint Genome Institute (JGI-PGF)"/>
            <person name="Walter F."/>
            <person name="Albersmeier A."/>
            <person name="Kalinowski J."/>
            <person name="Ruckert C."/>
        </authorList>
    </citation>
    <scope>NUCLEOTIDE SEQUENCE</scope>
    <source>
        <strain evidence="1">CGMCC 1.15082</strain>
    </source>
</reference>
<name>A0A916S9Q9_9HYPH</name>
<keyword evidence="2" id="KW-1185">Reference proteome</keyword>
<dbReference type="Proteomes" id="UP000646478">
    <property type="component" value="Unassembled WGS sequence"/>
</dbReference>
<dbReference type="AlphaFoldDB" id="A0A916S9Q9"/>
<evidence type="ECO:0000313" key="2">
    <source>
        <dbReference type="Proteomes" id="UP000646478"/>
    </source>
</evidence>